<organism evidence="3 4">
    <name type="scientific">Pontibacter mangrovi</name>
    <dbReference type="NCBI Taxonomy" id="2589816"/>
    <lineage>
        <taxon>Bacteria</taxon>
        <taxon>Pseudomonadati</taxon>
        <taxon>Bacteroidota</taxon>
        <taxon>Cytophagia</taxon>
        <taxon>Cytophagales</taxon>
        <taxon>Hymenobacteraceae</taxon>
        <taxon>Pontibacter</taxon>
    </lineage>
</organism>
<sequence>MKKLFLLFAFTLATIFAAQAQAQIGIRAGVNYSGLTGDEMDATDRLFRFHAGLTSKFFLSSDEFFALQPEILFSQKGGESKDDNYKLKVSYIDVPVLAHINAGPIYFEAGPQVSFRVAGETEVGNTTYDDDIDQFKRTSLGYAAGVGLAATTLGLNVGVRYNGDISQLNDNDHAPEFRNSVFMLTLAYMLSGR</sequence>
<keyword evidence="4" id="KW-1185">Reference proteome</keyword>
<evidence type="ECO:0000313" key="3">
    <source>
        <dbReference type="EMBL" id="TPE45143.1"/>
    </source>
</evidence>
<dbReference type="OrthoDB" id="947434at2"/>
<reference evidence="3 4" key="1">
    <citation type="submission" date="2019-06" db="EMBL/GenBank/DDBJ databases">
        <title>A novel bacterium of genus Pontibacter, isolated from marine sediment.</title>
        <authorList>
            <person name="Huang H."/>
            <person name="Mo K."/>
            <person name="Hu Y."/>
        </authorList>
    </citation>
    <scope>NUCLEOTIDE SEQUENCE [LARGE SCALE GENOMIC DNA]</scope>
    <source>
        <strain evidence="3 4">HB172049</strain>
    </source>
</reference>
<dbReference type="AlphaFoldDB" id="A0A501W5B6"/>
<dbReference type="RefSeq" id="WP_140619558.1">
    <property type="nucleotide sequence ID" value="NZ_VFRQ01000002.1"/>
</dbReference>
<evidence type="ECO:0000313" key="4">
    <source>
        <dbReference type="Proteomes" id="UP000316727"/>
    </source>
</evidence>
<dbReference type="Proteomes" id="UP000316727">
    <property type="component" value="Unassembled WGS sequence"/>
</dbReference>
<dbReference type="Pfam" id="PF13568">
    <property type="entry name" value="OMP_b-brl_2"/>
    <property type="match status" value="1"/>
</dbReference>
<evidence type="ECO:0000256" key="1">
    <source>
        <dbReference type="SAM" id="SignalP"/>
    </source>
</evidence>
<gene>
    <name evidence="3" type="ORF">FJM65_03620</name>
</gene>
<evidence type="ECO:0000259" key="2">
    <source>
        <dbReference type="Pfam" id="PF13568"/>
    </source>
</evidence>
<keyword evidence="1" id="KW-0732">Signal</keyword>
<dbReference type="InterPro" id="IPR025665">
    <property type="entry name" value="Beta-barrel_OMP_2"/>
</dbReference>
<accession>A0A501W5B6</accession>
<feature type="signal peptide" evidence="1">
    <location>
        <begin position="1"/>
        <end position="22"/>
    </location>
</feature>
<protein>
    <submittedName>
        <fullName evidence="3">PorT family protein</fullName>
    </submittedName>
</protein>
<dbReference type="EMBL" id="VFRQ01000002">
    <property type="protein sequence ID" value="TPE45143.1"/>
    <property type="molecule type" value="Genomic_DNA"/>
</dbReference>
<comment type="caution">
    <text evidence="3">The sequence shown here is derived from an EMBL/GenBank/DDBJ whole genome shotgun (WGS) entry which is preliminary data.</text>
</comment>
<name>A0A501W5B6_9BACT</name>
<feature type="domain" description="Outer membrane protein beta-barrel" evidence="2">
    <location>
        <begin position="18"/>
        <end position="162"/>
    </location>
</feature>
<feature type="chain" id="PRO_5021367274" evidence="1">
    <location>
        <begin position="23"/>
        <end position="193"/>
    </location>
</feature>
<proteinExistence type="predicted"/>